<feature type="transmembrane region" description="Helical" evidence="1">
    <location>
        <begin position="161"/>
        <end position="182"/>
    </location>
</feature>
<feature type="transmembrane region" description="Helical" evidence="1">
    <location>
        <begin position="109"/>
        <end position="130"/>
    </location>
</feature>
<feature type="transmembrane region" description="Helical" evidence="1">
    <location>
        <begin position="38"/>
        <end position="58"/>
    </location>
</feature>
<proteinExistence type="predicted"/>
<evidence type="ECO:0008006" key="4">
    <source>
        <dbReference type="Google" id="ProtNLM"/>
    </source>
</evidence>
<keyword evidence="3" id="KW-1185">Reference proteome</keyword>
<dbReference type="OrthoDB" id="9255519at2"/>
<gene>
    <name evidence="2" type="ORF">C5O19_01635</name>
</gene>
<comment type="caution">
    <text evidence="2">The sequence shown here is derived from an EMBL/GenBank/DDBJ whole genome shotgun (WGS) entry which is preliminary data.</text>
</comment>
<feature type="transmembrane region" description="Helical" evidence="1">
    <location>
        <begin position="12"/>
        <end position="31"/>
    </location>
</feature>
<reference evidence="3" key="1">
    <citation type="submission" date="2018-02" db="EMBL/GenBank/DDBJ databases">
        <title>Genome sequencing of Solimonas sp. HR-BB.</title>
        <authorList>
            <person name="Lee Y."/>
            <person name="Jeon C.O."/>
        </authorList>
    </citation>
    <scope>NUCLEOTIDE SEQUENCE [LARGE SCALE GENOMIC DNA]</scope>
    <source>
        <strain evidence="3">HR-U</strain>
    </source>
</reference>
<evidence type="ECO:0000256" key="1">
    <source>
        <dbReference type="SAM" id="Phobius"/>
    </source>
</evidence>
<name>A0A2S7IL04_9BACT</name>
<sequence length="540" mass="62533">MMKELVLFDSNPIYFFILSLGFLFILIQLNWQKHQSDTVFLSTLILILTVLRLPFILYNQQINIDESSVITQAMTLWDRPIFWQSVDGTTSGPLNSYVLFLGKLLTGTFDYTSCRMVCLLLIIGTLIALYKALQSFFDTQSARLSLTLTLLFYAYNQTHDFIHYSSEILSIFLFSISLYTLASIQKTPQSSGFILGFVLALVPWAKIQSLPIALVFSGYGLYLCFQIRAYQGIISLVLGAISVTVLFFGFLLYYQVLGDFYLYYIEGNLVYGQEVSLYRRFHHLVAMLVKVFPFRDFLLISILLFLFAFRWFWKLEKSLLVFLASWFLITAYTIVKPGMFFHHYLLYFIPFLTFVNTFSLRSITRHFSYRTVQFNYTVALIVVGSSVWWTSLIRNTSYTNAEESKDLASNRVITTIHQYAGPGESLAIWGWWTEGYVMAQMPQAVAENHSVRCTTESPLMVDYQQRYLHNLKTNTPAVFVDAVGSTHNFPFVHTSAIHESIPAIRRYIQRHYQFLSRVEGVRIFIRKDRLAAVQKGIRYL</sequence>
<dbReference type="AlphaFoldDB" id="A0A2S7IL04"/>
<accession>A0A2S7IL04</accession>
<dbReference type="Proteomes" id="UP000239590">
    <property type="component" value="Unassembled WGS sequence"/>
</dbReference>
<evidence type="ECO:0000313" key="2">
    <source>
        <dbReference type="EMBL" id="PQA58402.1"/>
    </source>
</evidence>
<feature type="transmembrane region" description="Helical" evidence="1">
    <location>
        <begin position="194"/>
        <end position="221"/>
    </location>
</feature>
<evidence type="ECO:0000313" key="3">
    <source>
        <dbReference type="Proteomes" id="UP000239590"/>
    </source>
</evidence>
<feature type="transmembrane region" description="Helical" evidence="1">
    <location>
        <begin position="292"/>
        <end position="312"/>
    </location>
</feature>
<feature type="transmembrane region" description="Helical" evidence="1">
    <location>
        <begin position="319"/>
        <end position="335"/>
    </location>
</feature>
<feature type="transmembrane region" description="Helical" evidence="1">
    <location>
        <begin position="372"/>
        <end position="390"/>
    </location>
</feature>
<organism evidence="2 3">
    <name type="scientific">Siphonobacter curvatus</name>
    <dbReference type="NCBI Taxonomy" id="2094562"/>
    <lineage>
        <taxon>Bacteria</taxon>
        <taxon>Pseudomonadati</taxon>
        <taxon>Bacteroidota</taxon>
        <taxon>Cytophagia</taxon>
        <taxon>Cytophagales</taxon>
        <taxon>Cytophagaceae</taxon>
        <taxon>Siphonobacter</taxon>
    </lineage>
</organism>
<keyword evidence="1" id="KW-0812">Transmembrane</keyword>
<keyword evidence="1" id="KW-0472">Membrane</keyword>
<feature type="transmembrane region" description="Helical" evidence="1">
    <location>
        <begin position="341"/>
        <end position="360"/>
    </location>
</feature>
<keyword evidence="1" id="KW-1133">Transmembrane helix</keyword>
<protein>
    <recommendedName>
        <fullName evidence="4">Glycosyltransferase RgtA/B/C/D-like domain-containing protein</fullName>
    </recommendedName>
</protein>
<dbReference type="RefSeq" id="WP_104709620.1">
    <property type="nucleotide sequence ID" value="NZ_PTRA01000001.1"/>
</dbReference>
<dbReference type="EMBL" id="PTRA01000001">
    <property type="protein sequence ID" value="PQA58402.1"/>
    <property type="molecule type" value="Genomic_DNA"/>
</dbReference>
<feature type="transmembrane region" description="Helical" evidence="1">
    <location>
        <begin position="233"/>
        <end position="254"/>
    </location>
</feature>